<feature type="region of interest" description="Disordered" evidence="4">
    <location>
        <begin position="84"/>
        <end position="105"/>
    </location>
</feature>
<protein>
    <recommendedName>
        <fullName evidence="5">Immunoglobulin I-set domain-containing protein</fullName>
    </recommendedName>
</protein>
<dbReference type="PANTHER" id="PTHR12231:SF87">
    <property type="entry name" value="DPR-INTERACTING PROTEIN BETA, ISOFORM C"/>
    <property type="match status" value="1"/>
</dbReference>
<dbReference type="GO" id="GO:0043005">
    <property type="term" value="C:neuron projection"/>
    <property type="evidence" value="ECO:0007669"/>
    <property type="project" value="TreeGrafter"/>
</dbReference>
<dbReference type="InterPro" id="IPR013783">
    <property type="entry name" value="Ig-like_fold"/>
</dbReference>
<feature type="non-terminal residue" evidence="6">
    <location>
        <position position="1"/>
    </location>
</feature>
<keyword evidence="7" id="KW-1185">Reference proteome</keyword>
<dbReference type="Gene3D" id="2.60.40.10">
    <property type="entry name" value="Immunoglobulins"/>
    <property type="match status" value="1"/>
</dbReference>
<name>A0A7T8KEF5_CALRO</name>
<keyword evidence="3" id="KW-0393">Immunoglobulin domain</keyword>
<evidence type="ECO:0000256" key="1">
    <source>
        <dbReference type="ARBA" id="ARBA00022737"/>
    </source>
</evidence>
<evidence type="ECO:0000256" key="2">
    <source>
        <dbReference type="ARBA" id="ARBA00023157"/>
    </source>
</evidence>
<dbReference type="InterPro" id="IPR051170">
    <property type="entry name" value="Neural/epithelial_adhesion"/>
</dbReference>
<keyword evidence="1" id="KW-0677">Repeat</keyword>
<keyword evidence="2" id="KW-1015">Disulfide bond</keyword>
<dbReference type="OrthoDB" id="10012075at2759"/>
<dbReference type="Proteomes" id="UP000595437">
    <property type="component" value="Chromosome 4"/>
</dbReference>
<dbReference type="InterPro" id="IPR036179">
    <property type="entry name" value="Ig-like_dom_sf"/>
</dbReference>
<organism evidence="6 7">
    <name type="scientific">Caligus rogercresseyi</name>
    <name type="common">Sea louse</name>
    <dbReference type="NCBI Taxonomy" id="217165"/>
    <lineage>
        <taxon>Eukaryota</taxon>
        <taxon>Metazoa</taxon>
        <taxon>Ecdysozoa</taxon>
        <taxon>Arthropoda</taxon>
        <taxon>Crustacea</taxon>
        <taxon>Multicrustacea</taxon>
        <taxon>Hexanauplia</taxon>
        <taxon>Copepoda</taxon>
        <taxon>Siphonostomatoida</taxon>
        <taxon>Caligidae</taxon>
        <taxon>Caligus</taxon>
    </lineage>
</organism>
<reference evidence="7" key="1">
    <citation type="submission" date="2021-01" db="EMBL/GenBank/DDBJ databases">
        <title>Caligus Genome Assembly.</title>
        <authorList>
            <person name="Gallardo-Escarate C."/>
        </authorList>
    </citation>
    <scope>NUCLEOTIDE SEQUENCE [LARGE SCALE GENOMIC DNA]</scope>
</reference>
<evidence type="ECO:0000259" key="5">
    <source>
        <dbReference type="Pfam" id="PF07679"/>
    </source>
</evidence>
<feature type="non-terminal residue" evidence="6">
    <location>
        <position position="105"/>
    </location>
</feature>
<dbReference type="PANTHER" id="PTHR12231">
    <property type="entry name" value="CTX-RELATED TYPE I TRANSMEMBRANE PROTEIN"/>
    <property type="match status" value="1"/>
</dbReference>
<proteinExistence type="predicted"/>
<dbReference type="EMBL" id="CP045893">
    <property type="protein sequence ID" value="QQP54403.1"/>
    <property type="molecule type" value="Genomic_DNA"/>
</dbReference>
<accession>A0A7T8KEF5</accession>
<dbReference type="InterPro" id="IPR013098">
    <property type="entry name" value="Ig_I-set"/>
</dbReference>
<feature type="domain" description="Immunoglobulin I-set" evidence="5">
    <location>
        <begin position="11"/>
        <end position="48"/>
    </location>
</feature>
<evidence type="ECO:0000256" key="4">
    <source>
        <dbReference type="SAM" id="MobiDB-lite"/>
    </source>
</evidence>
<dbReference type="SUPFAM" id="SSF48726">
    <property type="entry name" value="Immunoglobulin"/>
    <property type="match status" value="1"/>
</dbReference>
<sequence length="105" mass="11905">SDDKAILAIHDHVITNNERLHVTHNDKDTWTLQIKNVKQKDSGEYMCQPVAVLEVVVPPQISDRHSTSDMSVAEGSSAKLHFRKSYGGEREEITSIHIRSSKQRQ</sequence>
<dbReference type="Pfam" id="PF07679">
    <property type="entry name" value="I-set"/>
    <property type="match status" value="1"/>
</dbReference>
<dbReference type="AlphaFoldDB" id="A0A7T8KEF5"/>
<evidence type="ECO:0000256" key="3">
    <source>
        <dbReference type="ARBA" id="ARBA00023319"/>
    </source>
</evidence>
<gene>
    <name evidence="6" type="ORF">FKW44_007228</name>
</gene>
<evidence type="ECO:0000313" key="6">
    <source>
        <dbReference type="EMBL" id="QQP54403.1"/>
    </source>
</evidence>
<evidence type="ECO:0000313" key="7">
    <source>
        <dbReference type="Proteomes" id="UP000595437"/>
    </source>
</evidence>